<dbReference type="InterPro" id="IPR036736">
    <property type="entry name" value="ACP-like_sf"/>
</dbReference>
<feature type="domain" description="Carrier" evidence="1">
    <location>
        <begin position="6"/>
        <end position="81"/>
    </location>
</feature>
<comment type="caution">
    <text evidence="2">The sequence shown here is derived from an EMBL/GenBank/DDBJ whole genome shotgun (WGS) entry which is preliminary data.</text>
</comment>
<dbReference type="InterPro" id="IPR009081">
    <property type="entry name" value="PP-bd_ACP"/>
</dbReference>
<sequence>MESASEENFNKVLEIIAGELGVEVDELQDADVPFSQLGIDPILGRVIVRKISQDLGFQLAEDVFQKVQDVGHFRQHVVKSHTVPATKTDLSAIWARGIQKIQPHGPYRLGGWSAGGYYAFEVMKYLQSEGEAMDKIVLIDSPCRTKFETLPLDVVRYLSSHQLMGDKDSSQTPKWLVDHFEVTLNAVEQYKPAKMSVVPVEAAPDVHIIWATDGVLPRGGATQAGLDCGIKVTRFLLEERIDLGPNGWETLFTGASKIFIATMPGNHFNIVYKPYVQNIILIDCDSSFTIFA</sequence>
<dbReference type="Pfam" id="PF00550">
    <property type="entry name" value="PP-binding"/>
    <property type="match status" value="1"/>
</dbReference>
<evidence type="ECO:0000313" key="2">
    <source>
        <dbReference type="EMBL" id="KAK7725584.1"/>
    </source>
</evidence>
<dbReference type="PROSITE" id="PS50075">
    <property type="entry name" value="CARRIER"/>
    <property type="match status" value="1"/>
</dbReference>
<evidence type="ECO:0000313" key="3">
    <source>
        <dbReference type="Proteomes" id="UP001430848"/>
    </source>
</evidence>
<reference evidence="2 3" key="1">
    <citation type="submission" date="2024-02" db="EMBL/GenBank/DDBJ databases">
        <title>De novo assembly and annotation of 12 fungi associated with fruit tree decline syndrome in Ontario, Canada.</title>
        <authorList>
            <person name="Sulman M."/>
            <person name="Ellouze W."/>
            <person name="Ilyukhin E."/>
        </authorList>
    </citation>
    <scope>NUCLEOTIDE SEQUENCE [LARGE SCALE GENOMIC DNA]</scope>
    <source>
        <strain evidence="2 3">M169</strain>
    </source>
</reference>
<dbReference type="SUPFAM" id="SSF47336">
    <property type="entry name" value="ACP-like"/>
    <property type="match status" value="1"/>
</dbReference>
<dbReference type="Pfam" id="PF00975">
    <property type="entry name" value="Thioesterase"/>
    <property type="match status" value="1"/>
</dbReference>
<dbReference type="InterPro" id="IPR029058">
    <property type="entry name" value="AB_hydrolase_fold"/>
</dbReference>
<gene>
    <name evidence="2" type="ORF">SLS63_008039</name>
</gene>
<organism evidence="2 3">
    <name type="scientific">Diaporthe eres</name>
    <name type="common">Phomopsis oblonga</name>
    <dbReference type="NCBI Taxonomy" id="83184"/>
    <lineage>
        <taxon>Eukaryota</taxon>
        <taxon>Fungi</taxon>
        <taxon>Dikarya</taxon>
        <taxon>Ascomycota</taxon>
        <taxon>Pezizomycotina</taxon>
        <taxon>Sordariomycetes</taxon>
        <taxon>Sordariomycetidae</taxon>
        <taxon>Diaporthales</taxon>
        <taxon>Diaporthaceae</taxon>
        <taxon>Diaporthe</taxon>
        <taxon>Diaporthe eres species complex</taxon>
    </lineage>
</organism>
<keyword evidence="3" id="KW-1185">Reference proteome</keyword>
<accession>A0ABR1P3N8</accession>
<dbReference type="Gene3D" id="3.40.50.1820">
    <property type="entry name" value="alpha/beta hydrolase"/>
    <property type="match status" value="1"/>
</dbReference>
<dbReference type="InterPro" id="IPR001031">
    <property type="entry name" value="Thioesterase"/>
</dbReference>
<proteinExistence type="predicted"/>
<dbReference type="EMBL" id="JAKNSF020000048">
    <property type="protein sequence ID" value="KAK7725584.1"/>
    <property type="molecule type" value="Genomic_DNA"/>
</dbReference>
<dbReference type="Proteomes" id="UP001430848">
    <property type="component" value="Unassembled WGS sequence"/>
</dbReference>
<protein>
    <submittedName>
        <fullName evidence="2">Secondary metabolism biosynthetic enzyme</fullName>
    </submittedName>
</protein>
<evidence type="ECO:0000259" key="1">
    <source>
        <dbReference type="PROSITE" id="PS50075"/>
    </source>
</evidence>
<dbReference type="SUPFAM" id="SSF53474">
    <property type="entry name" value="alpha/beta-Hydrolases"/>
    <property type="match status" value="1"/>
</dbReference>
<name>A0ABR1P3N8_DIAER</name>